<dbReference type="AlphaFoldDB" id="A0A507AVJ3"/>
<dbReference type="Gene3D" id="4.10.1110.10">
    <property type="entry name" value="AN1-like Zinc finger"/>
    <property type="match status" value="1"/>
</dbReference>
<protein>
    <recommendedName>
        <fullName evidence="6">AN1-type domain-containing protein</fullName>
    </recommendedName>
</protein>
<feature type="domain" description="AN1-type" evidence="6">
    <location>
        <begin position="2"/>
        <end position="51"/>
    </location>
</feature>
<evidence type="ECO:0000256" key="1">
    <source>
        <dbReference type="ARBA" id="ARBA00022723"/>
    </source>
</evidence>
<dbReference type="RefSeq" id="XP_030995703.1">
    <property type="nucleotide sequence ID" value="XM_031140242.1"/>
</dbReference>
<evidence type="ECO:0000313" key="7">
    <source>
        <dbReference type="EMBL" id="TPX13992.1"/>
    </source>
</evidence>
<dbReference type="Proteomes" id="UP000319257">
    <property type="component" value="Unassembled WGS sequence"/>
</dbReference>
<gene>
    <name evidence="7" type="ORF">E0L32_005692</name>
</gene>
<dbReference type="InterPro" id="IPR000058">
    <property type="entry name" value="Znf_AN1"/>
</dbReference>
<evidence type="ECO:0000259" key="6">
    <source>
        <dbReference type="PROSITE" id="PS51039"/>
    </source>
</evidence>
<evidence type="ECO:0000313" key="8">
    <source>
        <dbReference type="Proteomes" id="UP000319257"/>
    </source>
</evidence>
<name>A0A507AVJ3_9PEZI</name>
<accession>A0A507AVJ3</accession>
<feature type="region of interest" description="Disordered" evidence="5">
    <location>
        <begin position="143"/>
        <end position="166"/>
    </location>
</feature>
<dbReference type="InterPro" id="IPR035896">
    <property type="entry name" value="AN1-like_Znf"/>
</dbReference>
<evidence type="ECO:0000256" key="2">
    <source>
        <dbReference type="ARBA" id="ARBA00022771"/>
    </source>
</evidence>
<dbReference type="SUPFAM" id="SSF118310">
    <property type="entry name" value="AN1-like Zinc finger"/>
    <property type="match status" value="1"/>
</dbReference>
<comment type="caution">
    <text evidence="7">The sequence shown here is derived from an EMBL/GenBank/DDBJ whole genome shotgun (WGS) entry which is preliminary data.</text>
</comment>
<sequence>MAPKKIKCNFKDCRDAAQRIVGDCAFCNQRFCGRHRLLEDHKCSGLEDVSIPDTPWWLVGLAGELSGDEDLFHEADMMLTGSAAAPPPTTPPPMPQLPRHPAYHCHCHPDEAIRGRCADHLRDAVADDDELYERDAAGHRRLDGDSFDFDDSPGPPLIGQNKPPYHLPKHTFDSPSRERASVPFTRLGRIWDIVLIFPALSDVIYHCFFGKAFEDWVLFVFRSSPRRDLVF</sequence>
<dbReference type="OrthoDB" id="428577at2759"/>
<keyword evidence="1" id="KW-0479">Metal-binding</keyword>
<reference evidence="7 8" key="1">
    <citation type="submission" date="2019-06" db="EMBL/GenBank/DDBJ databases">
        <title>Draft genome sequence of the filamentous fungus Phialemoniopsis curvata isolated from diesel fuel.</title>
        <authorList>
            <person name="Varaljay V.A."/>
            <person name="Lyon W.J."/>
            <person name="Crouch A.L."/>
            <person name="Drake C.E."/>
            <person name="Hollomon J.M."/>
            <person name="Nadeau L.J."/>
            <person name="Nunn H.S."/>
            <person name="Stevenson B.S."/>
            <person name="Bojanowski C.L."/>
            <person name="Crookes-Goodson W.J."/>
        </authorList>
    </citation>
    <scope>NUCLEOTIDE SEQUENCE [LARGE SCALE GENOMIC DNA]</scope>
    <source>
        <strain evidence="7 8">D216</strain>
    </source>
</reference>
<proteinExistence type="predicted"/>
<dbReference type="EMBL" id="SKBQ01000030">
    <property type="protein sequence ID" value="TPX13992.1"/>
    <property type="molecule type" value="Genomic_DNA"/>
</dbReference>
<dbReference type="GeneID" id="41973139"/>
<dbReference type="SMART" id="SM00154">
    <property type="entry name" value="ZnF_AN1"/>
    <property type="match status" value="1"/>
</dbReference>
<evidence type="ECO:0000256" key="5">
    <source>
        <dbReference type="SAM" id="MobiDB-lite"/>
    </source>
</evidence>
<evidence type="ECO:0000256" key="4">
    <source>
        <dbReference type="PROSITE-ProRule" id="PRU00449"/>
    </source>
</evidence>
<keyword evidence="3" id="KW-0862">Zinc</keyword>
<organism evidence="7 8">
    <name type="scientific">Thyridium curvatum</name>
    <dbReference type="NCBI Taxonomy" id="1093900"/>
    <lineage>
        <taxon>Eukaryota</taxon>
        <taxon>Fungi</taxon>
        <taxon>Dikarya</taxon>
        <taxon>Ascomycota</taxon>
        <taxon>Pezizomycotina</taxon>
        <taxon>Sordariomycetes</taxon>
        <taxon>Sordariomycetidae</taxon>
        <taxon>Thyridiales</taxon>
        <taxon>Thyridiaceae</taxon>
        <taxon>Thyridium</taxon>
    </lineage>
</organism>
<keyword evidence="8" id="KW-1185">Reference proteome</keyword>
<dbReference type="PROSITE" id="PS51039">
    <property type="entry name" value="ZF_AN1"/>
    <property type="match status" value="1"/>
</dbReference>
<evidence type="ECO:0000256" key="3">
    <source>
        <dbReference type="ARBA" id="ARBA00022833"/>
    </source>
</evidence>
<dbReference type="Pfam" id="PF01428">
    <property type="entry name" value="zf-AN1"/>
    <property type="match status" value="1"/>
</dbReference>
<dbReference type="GO" id="GO:0008270">
    <property type="term" value="F:zinc ion binding"/>
    <property type="evidence" value="ECO:0007669"/>
    <property type="project" value="UniProtKB-KW"/>
</dbReference>
<dbReference type="InParanoid" id="A0A507AVJ3"/>
<keyword evidence="2 4" id="KW-0863">Zinc-finger</keyword>